<evidence type="ECO:0000256" key="2">
    <source>
        <dbReference type="ARBA" id="ARBA00022475"/>
    </source>
</evidence>
<dbReference type="AlphaFoldDB" id="A0A387BF19"/>
<keyword evidence="5 6" id="KW-0472">Membrane</keyword>
<keyword evidence="8" id="KW-1185">Reference proteome</keyword>
<feature type="transmembrane region" description="Helical" evidence="6">
    <location>
        <begin position="149"/>
        <end position="172"/>
    </location>
</feature>
<feature type="transmembrane region" description="Helical" evidence="6">
    <location>
        <begin position="122"/>
        <end position="143"/>
    </location>
</feature>
<keyword evidence="3 6" id="KW-0812">Transmembrane</keyword>
<reference evidence="7 8" key="1">
    <citation type="submission" date="2018-09" db="EMBL/GenBank/DDBJ databases">
        <title>Genome sequencing of strain 1JSPR-7.</title>
        <authorList>
            <person name="Heo J."/>
            <person name="Kim S.-J."/>
            <person name="Kwon S.-W."/>
        </authorList>
    </citation>
    <scope>NUCLEOTIDE SEQUENCE [LARGE SCALE GENOMIC DNA]</scope>
    <source>
        <strain evidence="7 8">1JSPR-7</strain>
    </source>
</reference>
<evidence type="ECO:0000256" key="5">
    <source>
        <dbReference type="ARBA" id="ARBA00023136"/>
    </source>
</evidence>
<sequence>MRIKNNTVTLFYIFTGFEELVVVAGDMENPKKILPRIFILTTFAIVVFYVLIQVVAVGILESHSLSASSVPIQDAFEKVAGSFDRDLIAAGVVLSTGGLLYLKDALTENKMLSKVVARRNRFNAPCIFIIIIPSIIVLVIAWSGAFSQLALISALSHFAQYVPTCLAVLVFAKTKKEVKQSFRLPFG</sequence>
<gene>
    <name evidence="7" type="ORF">D7I46_03200</name>
</gene>
<evidence type="ECO:0000313" key="7">
    <source>
        <dbReference type="EMBL" id="AYG00179.1"/>
    </source>
</evidence>
<organism evidence="7 8">
    <name type="scientific">Lactococcus allomyrinae</name>
    <dbReference type="NCBI Taxonomy" id="2419773"/>
    <lineage>
        <taxon>Bacteria</taxon>
        <taxon>Bacillati</taxon>
        <taxon>Bacillota</taxon>
        <taxon>Bacilli</taxon>
        <taxon>Lactobacillales</taxon>
        <taxon>Streptococcaceae</taxon>
        <taxon>Lactococcus</taxon>
    </lineage>
</organism>
<dbReference type="InterPro" id="IPR002293">
    <property type="entry name" value="AA/rel_permease1"/>
</dbReference>
<dbReference type="InterPro" id="IPR050367">
    <property type="entry name" value="APC_superfamily"/>
</dbReference>
<evidence type="ECO:0000313" key="8">
    <source>
        <dbReference type="Proteomes" id="UP000269374"/>
    </source>
</evidence>
<keyword evidence="4 6" id="KW-1133">Transmembrane helix</keyword>
<evidence type="ECO:0000256" key="3">
    <source>
        <dbReference type="ARBA" id="ARBA00022692"/>
    </source>
</evidence>
<dbReference type="GO" id="GO:0022857">
    <property type="term" value="F:transmembrane transporter activity"/>
    <property type="evidence" value="ECO:0007669"/>
    <property type="project" value="InterPro"/>
</dbReference>
<dbReference type="OrthoDB" id="9762947at2"/>
<dbReference type="Gene3D" id="1.20.1740.10">
    <property type="entry name" value="Amino acid/polyamine transporter I"/>
    <property type="match status" value="1"/>
</dbReference>
<proteinExistence type="predicted"/>
<dbReference type="Proteomes" id="UP000269374">
    <property type="component" value="Chromosome"/>
</dbReference>
<dbReference type="GO" id="GO:0005886">
    <property type="term" value="C:plasma membrane"/>
    <property type="evidence" value="ECO:0007669"/>
    <property type="project" value="UniProtKB-SubCell"/>
</dbReference>
<feature type="transmembrane region" description="Helical" evidence="6">
    <location>
        <begin position="87"/>
        <end position="102"/>
    </location>
</feature>
<evidence type="ECO:0000256" key="1">
    <source>
        <dbReference type="ARBA" id="ARBA00004651"/>
    </source>
</evidence>
<dbReference type="Pfam" id="PF13520">
    <property type="entry name" value="AA_permease_2"/>
    <property type="match status" value="1"/>
</dbReference>
<dbReference type="PANTHER" id="PTHR42770:SF18">
    <property type="entry name" value="ARGININE_AGMATINE ANTIPORTER"/>
    <property type="match status" value="1"/>
</dbReference>
<protein>
    <submittedName>
        <fullName evidence="7">Amino acid permease</fullName>
    </submittedName>
</protein>
<name>A0A387BF19_9LACT</name>
<comment type="subcellular location">
    <subcellularLocation>
        <location evidence="1">Cell membrane</location>
        <topology evidence="1">Multi-pass membrane protein</topology>
    </subcellularLocation>
</comment>
<dbReference type="KEGG" id="lact:D7I46_03200"/>
<dbReference type="EMBL" id="CP032627">
    <property type="protein sequence ID" value="AYG00179.1"/>
    <property type="molecule type" value="Genomic_DNA"/>
</dbReference>
<evidence type="ECO:0000256" key="6">
    <source>
        <dbReference type="SAM" id="Phobius"/>
    </source>
</evidence>
<accession>A0A387BF19</accession>
<evidence type="ECO:0000256" key="4">
    <source>
        <dbReference type="ARBA" id="ARBA00022989"/>
    </source>
</evidence>
<keyword evidence="2" id="KW-1003">Cell membrane</keyword>
<feature type="transmembrane region" description="Helical" evidence="6">
    <location>
        <begin position="37"/>
        <end position="60"/>
    </location>
</feature>
<dbReference type="PANTHER" id="PTHR42770">
    <property type="entry name" value="AMINO ACID TRANSPORTER-RELATED"/>
    <property type="match status" value="1"/>
</dbReference>